<protein>
    <submittedName>
        <fullName evidence="1">Uncharacterized protein</fullName>
    </submittedName>
</protein>
<name>S8DNS4_FOMSC</name>
<proteinExistence type="predicted"/>
<organism evidence="1 2">
    <name type="scientific">Fomitopsis schrenkii</name>
    <name type="common">Brown rot fungus</name>
    <dbReference type="NCBI Taxonomy" id="2126942"/>
    <lineage>
        <taxon>Eukaryota</taxon>
        <taxon>Fungi</taxon>
        <taxon>Dikarya</taxon>
        <taxon>Basidiomycota</taxon>
        <taxon>Agaricomycotina</taxon>
        <taxon>Agaricomycetes</taxon>
        <taxon>Polyporales</taxon>
        <taxon>Fomitopsis</taxon>
    </lineage>
</organism>
<sequence length="101" mass="11325">MVLAFIAAQELGDVALVPFNEWALRMETLLVSGESEVDLRLLRWFKKLSIVPQDAFALALNFPSLSVTRATQLCPELLEMAQLGANDVKGWLDYWRGIGFV</sequence>
<gene>
    <name evidence="1" type="ORF">FOMPIDRAFT_1055247</name>
</gene>
<evidence type="ECO:0000313" key="1">
    <source>
        <dbReference type="EMBL" id="EPS94257.1"/>
    </source>
</evidence>
<dbReference type="Proteomes" id="UP000015241">
    <property type="component" value="Unassembled WGS sequence"/>
</dbReference>
<keyword evidence="2" id="KW-1185">Reference proteome</keyword>
<accession>S8DNS4</accession>
<dbReference type="AlphaFoldDB" id="S8DNS4"/>
<evidence type="ECO:0000313" key="2">
    <source>
        <dbReference type="Proteomes" id="UP000015241"/>
    </source>
</evidence>
<dbReference type="EMBL" id="KE504239">
    <property type="protein sequence ID" value="EPS94257.1"/>
    <property type="molecule type" value="Genomic_DNA"/>
</dbReference>
<dbReference type="HOGENOM" id="CLU_2291746_0_0_1"/>
<dbReference type="InParanoid" id="S8DNS4"/>
<reference evidence="1 2" key="1">
    <citation type="journal article" date="2012" name="Science">
        <title>The Paleozoic origin of enzymatic lignin decomposition reconstructed from 31 fungal genomes.</title>
        <authorList>
            <person name="Floudas D."/>
            <person name="Binder M."/>
            <person name="Riley R."/>
            <person name="Barry K."/>
            <person name="Blanchette R.A."/>
            <person name="Henrissat B."/>
            <person name="Martinez A.T."/>
            <person name="Otillar R."/>
            <person name="Spatafora J.W."/>
            <person name="Yadav J.S."/>
            <person name="Aerts A."/>
            <person name="Benoit I."/>
            <person name="Boyd A."/>
            <person name="Carlson A."/>
            <person name="Copeland A."/>
            <person name="Coutinho P.M."/>
            <person name="de Vries R.P."/>
            <person name="Ferreira P."/>
            <person name="Findley K."/>
            <person name="Foster B."/>
            <person name="Gaskell J."/>
            <person name="Glotzer D."/>
            <person name="Gorecki P."/>
            <person name="Heitman J."/>
            <person name="Hesse C."/>
            <person name="Hori C."/>
            <person name="Igarashi K."/>
            <person name="Jurgens J.A."/>
            <person name="Kallen N."/>
            <person name="Kersten P."/>
            <person name="Kohler A."/>
            <person name="Kuees U."/>
            <person name="Kumar T.K.A."/>
            <person name="Kuo A."/>
            <person name="LaButti K."/>
            <person name="Larrondo L.F."/>
            <person name="Lindquist E."/>
            <person name="Ling A."/>
            <person name="Lombard V."/>
            <person name="Lucas S."/>
            <person name="Lundell T."/>
            <person name="Martin R."/>
            <person name="McLaughlin D.J."/>
            <person name="Morgenstern I."/>
            <person name="Morin E."/>
            <person name="Murat C."/>
            <person name="Nagy L.G."/>
            <person name="Nolan M."/>
            <person name="Ohm R.A."/>
            <person name="Patyshakuliyeva A."/>
            <person name="Rokas A."/>
            <person name="Ruiz-Duenas F.J."/>
            <person name="Sabat G."/>
            <person name="Salamov A."/>
            <person name="Samejima M."/>
            <person name="Schmutz J."/>
            <person name="Slot J.C."/>
            <person name="St John F."/>
            <person name="Stenlid J."/>
            <person name="Sun H."/>
            <person name="Sun S."/>
            <person name="Syed K."/>
            <person name="Tsang A."/>
            <person name="Wiebenga A."/>
            <person name="Young D."/>
            <person name="Pisabarro A."/>
            <person name="Eastwood D.C."/>
            <person name="Martin F."/>
            <person name="Cullen D."/>
            <person name="Grigoriev I.V."/>
            <person name="Hibbett D.S."/>
        </authorList>
    </citation>
    <scope>NUCLEOTIDE SEQUENCE</scope>
    <source>
        <strain evidence="2">FP-58527</strain>
    </source>
</reference>
<dbReference type="OrthoDB" id="429813at2759"/>